<reference evidence="1" key="1">
    <citation type="journal article" date="2021" name="New Phytol.">
        <title>Evolutionary innovations through gain and loss of genes in the ectomycorrhizal Boletales.</title>
        <authorList>
            <person name="Wu G."/>
            <person name="Miyauchi S."/>
            <person name="Morin E."/>
            <person name="Kuo A."/>
            <person name="Drula E."/>
            <person name="Varga T."/>
            <person name="Kohler A."/>
            <person name="Feng B."/>
            <person name="Cao Y."/>
            <person name="Lipzen A."/>
            <person name="Daum C."/>
            <person name="Hundley H."/>
            <person name="Pangilinan J."/>
            <person name="Johnson J."/>
            <person name="Barry K."/>
            <person name="LaButti K."/>
            <person name="Ng V."/>
            <person name="Ahrendt S."/>
            <person name="Min B."/>
            <person name="Choi I.G."/>
            <person name="Park H."/>
            <person name="Plett J.M."/>
            <person name="Magnuson J."/>
            <person name="Spatafora J.W."/>
            <person name="Nagy L.G."/>
            <person name="Henrissat B."/>
            <person name="Grigoriev I.V."/>
            <person name="Yang Z.L."/>
            <person name="Xu J."/>
            <person name="Martin F.M."/>
        </authorList>
    </citation>
    <scope>NUCLEOTIDE SEQUENCE</scope>
    <source>
        <strain evidence="1">ATCC 28755</strain>
    </source>
</reference>
<proteinExistence type="predicted"/>
<organism evidence="1 2">
    <name type="scientific">Hygrophoropsis aurantiaca</name>
    <dbReference type="NCBI Taxonomy" id="72124"/>
    <lineage>
        <taxon>Eukaryota</taxon>
        <taxon>Fungi</taxon>
        <taxon>Dikarya</taxon>
        <taxon>Basidiomycota</taxon>
        <taxon>Agaricomycotina</taxon>
        <taxon>Agaricomycetes</taxon>
        <taxon>Agaricomycetidae</taxon>
        <taxon>Boletales</taxon>
        <taxon>Coniophorineae</taxon>
        <taxon>Hygrophoropsidaceae</taxon>
        <taxon>Hygrophoropsis</taxon>
    </lineage>
</organism>
<dbReference type="EMBL" id="MU268592">
    <property type="protein sequence ID" value="KAH7904140.1"/>
    <property type="molecule type" value="Genomic_DNA"/>
</dbReference>
<evidence type="ECO:0000313" key="2">
    <source>
        <dbReference type="Proteomes" id="UP000790377"/>
    </source>
</evidence>
<protein>
    <submittedName>
        <fullName evidence="1">Uncharacterized protein</fullName>
    </submittedName>
</protein>
<sequence length="92" mass="10389">MTPATDVYAYAMTVLELLTHEQPWATVRNTPQVVIRISQNRRPTRPAGSVGEAALERGLDDHIWNLIQACWVTEPEKRLTIAEVKQALTPPR</sequence>
<comment type="caution">
    <text evidence="1">The sequence shown here is derived from an EMBL/GenBank/DDBJ whole genome shotgun (WGS) entry which is preliminary data.</text>
</comment>
<dbReference type="Proteomes" id="UP000790377">
    <property type="component" value="Unassembled WGS sequence"/>
</dbReference>
<keyword evidence="2" id="KW-1185">Reference proteome</keyword>
<accession>A0ACB7ZST3</accession>
<gene>
    <name evidence="1" type="ORF">BJ138DRAFT_1167071</name>
</gene>
<evidence type="ECO:0000313" key="1">
    <source>
        <dbReference type="EMBL" id="KAH7904140.1"/>
    </source>
</evidence>
<name>A0ACB7ZST3_9AGAM</name>